<feature type="transmembrane region" description="Helical" evidence="2">
    <location>
        <begin position="266"/>
        <end position="287"/>
    </location>
</feature>
<accession>A0A1H4R902</accession>
<name>A0A1H4R902_9MICC</name>
<protein>
    <recommendedName>
        <fullName evidence="5">ABC transporter permease</fullName>
    </recommendedName>
</protein>
<feature type="transmembrane region" description="Helical" evidence="2">
    <location>
        <begin position="237"/>
        <end position="260"/>
    </location>
</feature>
<evidence type="ECO:0000256" key="1">
    <source>
        <dbReference type="SAM" id="MobiDB-lite"/>
    </source>
</evidence>
<gene>
    <name evidence="3" type="ORF">SAMN04489745_2495</name>
</gene>
<feature type="transmembrane region" description="Helical" evidence="2">
    <location>
        <begin position="208"/>
        <end position="230"/>
    </location>
</feature>
<evidence type="ECO:0000256" key="2">
    <source>
        <dbReference type="SAM" id="Phobius"/>
    </source>
</evidence>
<evidence type="ECO:0000313" key="3">
    <source>
        <dbReference type="EMBL" id="SEC28400.1"/>
    </source>
</evidence>
<dbReference type="AlphaFoldDB" id="A0A1H4R902"/>
<feature type="transmembrane region" description="Helical" evidence="2">
    <location>
        <begin position="27"/>
        <end position="47"/>
    </location>
</feature>
<feature type="transmembrane region" description="Helical" evidence="2">
    <location>
        <begin position="294"/>
        <end position="311"/>
    </location>
</feature>
<feature type="transmembrane region" description="Helical" evidence="2">
    <location>
        <begin position="352"/>
        <end position="370"/>
    </location>
</feature>
<dbReference type="STRING" id="156980.SAMN04489745_2495"/>
<dbReference type="EMBL" id="FNSN01000003">
    <property type="protein sequence ID" value="SEC28400.1"/>
    <property type="molecule type" value="Genomic_DNA"/>
</dbReference>
<evidence type="ECO:0000313" key="4">
    <source>
        <dbReference type="Proteomes" id="UP000182652"/>
    </source>
</evidence>
<reference evidence="3 4" key="1">
    <citation type="submission" date="2016-10" db="EMBL/GenBank/DDBJ databases">
        <authorList>
            <person name="de Groot N.N."/>
        </authorList>
    </citation>
    <scope>NUCLEOTIDE SEQUENCE [LARGE SCALE GENOMIC DNA]</scope>
    <source>
        <strain evidence="3 4">DSM 10495</strain>
    </source>
</reference>
<dbReference type="RefSeq" id="WP_082724235.1">
    <property type="nucleotide sequence ID" value="NZ_FNSN01000003.1"/>
</dbReference>
<dbReference type="Proteomes" id="UP000182652">
    <property type="component" value="Unassembled WGS sequence"/>
</dbReference>
<organism evidence="3 4">
    <name type="scientific">Arthrobacter woluwensis</name>
    <dbReference type="NCBI Taxonomy" id="156980"/>
    <lineage>
        <taxon>Bacteria</taxon>
        <taxon>Bacillati</taxon>
        <taxon>Actinomycetota</taxon>
        <taxon>Actinomycetes</taxon>
        <taxon>Micrococcales</taxon>
        <taxon>Micrococcaceae</taxon>
        <taxon>Arthrobacter</taxon>
    </lineage>
</organism>
<keyword evidence="4" id="KW-1185">Reference proteome</keyword>
<evidence type="ECO:0008006" key="5">
    <source>
        <dbReference type="Google" id="ProtNLM"/>
    </source>
</evidence>
<keyword evidence="2" id="KW-1133">Transmembrane helix</keyword>
<proteinExistence type="predicted"/>
<sequence>MSTPQSTPAHRDTSPATHAPHTPWPHALRAAALAAVAVCVILLAFAWPSVTAKAQHLPIAVVGSAEQVQQLTAKAPEGMLDIRTATSRDDALAQIKKRDVYGAVVLPATAGAGAPEILVASAASPVASSALTQLGAGIQRQIDQQAITGLISAVQQLQAGLAAAAQGKSTPPAAGTTTPAPQQHATVPTVVVTDVVPLSADDSRGTGLAVAGLPLAMGGMVGGILISLLVSGAWRRLAAVVSYGVLGGLGLAGILQGWFHTLQGEYWANAAAIGLGVAATAAIITGVSALIGRAGIAVGAVLTMFIGNPLSSLTQPKEFLPAPWGDIGQWFVPGASGTLLRDLSYFPDAATAFPWLVLAGWAVLGVLLIATGHFRDQSAVAEI</sequence>
<feature type="region of interest" description="Disordered" evidence="1">
    <location>
        <begin position="1"/>
        <end position="22"/>
    </location>
</feature>
<keyword evidence="2" id="KW-0472">Membrane</keyword>
<keyword evidence="2" id="KW-0812">Transmembrane</keyword>